<protein>
    <recommendedName>
        <fullName evidence="3">HTH CENPB-type domain-containing protein</fullName>
    </recommendedName>
</protein>
<sequence>MSPIEAAVAAIELLEPGEPFTCTAIAHAHGVNRVTLAQRHKHSQVSSEARAIKQQKLDPQQELELVQYIEGLKRRALPPTREMIKIFASQVAKEPVGEG</sequence>
<dbReference type="OrthoDB" id="3942738at2759"/>
<keyword evidence="2" id="KW-1185">Reference proteome</keyword>
<feature type="non-terminal residue" evidence="1">
    <location>
        <position position="99"/>
    </location>
</feature>
<accession>A0A6A5S9E8</accession>
<dbReference type="Proteomes" id="UP000800038">
    <property type="component" value="Unassembled WGS sequence"/>
</dbReference>
<gene>
    <name evidence="1" type="ORF">EJ02DRAFT_459345</name>
</gene>
<dbReference type="AlphaFoldDB" id="A0A6A5S9E8"/>
<organism evidence="1 2">
    <name type="scientific">Clathrospora elynae</name>
    <dbReference type="NCBI Taxonomy" id="706981"/>
    <lineage>
        <taxon>Eukaryota</taxon>
        <taxon>Fungi</taxon>
        <taxon>Dikarya</taxon>
        <taxon>Ascomycota</taxon>
        <taxon>Pezizomycotina</taxon>
        <taxon>Dothideomycetes</taxon>
        <taxon>Pleosporomycetidae</taxon>
        <taxon>Pleosporales</taxon>
        <taxon>Diademaceae</taxon>
        <taxon>Clathrospora</taxon>
    </lineage>
</organism>
<evidence type="ECO:0008006" key="3">
    <source>
        <dbReference type="Google" id="ProtNLM"/>
    </source>
</evidence>
<reference evidence="1" key="1">
    <citation type="journal article" date="2020" name="Stud. Mycol.">
        <title>101 Dothideomycetes genomes: a test case for predicting lifestyles and emergence of pathogens.</title>
        <authorList>
            <person name="Haridas S."/>
            <person name="Albert R."/>
            <person name="Binder M."/>
            <person name="Bloem J."/>
            <person name="Labutti K."/>
            <person name="Salamov A."/>
            <person name="Andreopoulos B."/>
            <person name="Baker S."/>
            <person name="Barry K."/>
            <person name="Bills G."/>
            <person name="Bluhm B."/>
            <person name="Cannon C."/>
            <person name="Castanera R."/>
            <person name="Culley D."/>
            <person name="Daum C."/>
            <person name="Ezra D."/>
            <person name="Gonzalez J."/>
            <person name="Henrissat B."/>
            <person name="Kuo A."/>
            <person name="Liang C."/>
            <person name="Lipzen A."/>
            <person name="Lutzoni F."/>
            <person name="Magnuson J."/>
            <person name="Mondo S."/>
            <person name="Nolan M."/>
            <person name="Ohm R."/>
            <person name="Pangilinan J."/>
            <person name="Park H.-J."/>
            <person name="Ramirez L."/>
            <person name="Alfaro M."/>
            <person name="Sun H."/>
            <person name="Tritt A."/>
            <person name="Yoshinaga Y."/>
            <person name="Zwiers L.-H."/>
            <person name="Turgeon B."/>
            <person name="Goodwin S."/>
            <person name="Spatafora J."/>
            <person name="Crous P."/>
            <person name="Grigoriev I."/>
        </authorList>
    </citation>
    <scope>NUCLEOTIDE SEQUENCE</scope>
    <source>
        <strain evidence="1">CBS 161.51</strain>
    </source>
</reference>
<name>A0A6A5S9E8_9PLEO</name>
<proteinExistence type="predicted"/>
<evidence type="ECO:0000313" key="1">
    <source>
        <dbReference type="EMBL" id="KAF1936662.1"/>
    </source>
</evidence>
<dbReference type="EMBL" id="ML976176">
    <property type="protein sequence ID" value="KAF1936662.1"/>
    <property type="molecule type" value="Genomic_DNA"/>
</dbReference>
<evidence type="ECO:0000313" key="2">
    <source>
        <dbReference type="Proteomes" id="UP000800038"/>
    </source>
</evidence>